<dbReference type="RefSeq" id="WP_311502425.1">
    <property type="nucleotide sequence ID" value="NZ_JAVRHK010000003.1"/>
</dbReference>
<gene>
    <name evidence="1" type="ORF">RM539_05480</name>
</gene>
<comment type="caution">
    <text evidence="1">The sequence shown here is derived from an EMBL/GenBank/DDBJ whole genome shotgun (WGS) entry which is preliminary data.</text>
</comment>
<dbReference type="PANTHER" id="PTHR31299:SF0">
    <property type="entry name" value="ESTERASE, PUTATIVE (AFU_ORTHOLOGUE AFUA_1G05850)-RELATED"/>
    <property type="match status" value="1"/>
</dbReference>
<evidence type="ECO:0000313" key="2">
    <source>
        <dbReference type="Proteomes" id="UP001262582"/>
    </source>
</evidence>
<sequence>MQPKNEDDMISVKTDKKDLEKFYHKLETSADLDPLLERIGDSKYVLLGEASHGTHEYYTWRAQISKRLIEEKSFSFIAVEGDWPDCYKINKWIKVYPNSEENIQDVLKQFERWPNWMWANWEIAAFATWLKQHNKEKEENKKVGFYGLDVYSLWDSMKIMVDYLEKEDPETAKLAKNAFQCFEPYKARDSYASVFRSAREGCKDEVIKLLKEVRRNAHKYDTEKEADLNAEINALVMANAEKYYEAMAGFGDDSWNVRDRHMVETLNTLMDYHDADAKVIVWEHNTHVGDARATGMASSGLLNVGQLVREQHEEEGVVLVGFGSYKGSVMAGSSWGAPMKEMRVPEGIEHSLENFLHESQPKDKLIIFDENRELAEAFREKTGHRAIGVVYDPNWERGNYVPSKVSDRYDAFLFFDKTKALHPLKIKPKGELTPETYPFGI</sequence>
<name>A0ABU3D3C3_9FLAO</name>
<dbReference type="InterPro" id="IPR007815">
    <property type="entry name" value="Emycin_Estase"/>
</dbReference>
<dbReference type="Pfam" id="PF05139">
    <property type="entry name" value="Erythro_esteras"/>
    <property type="match status" value="1"/>
</dbReference>
<reference evidence="1 2" key="1">
    <citation type="submission" date="2023-09" db="EMBL/GenBank/DDBJ databases">
        <authorList>
            <person name="Rey-Velasco X."/>
        </authorList>
    </citation>
    <scope>NUCLEOTIDE SEQUENCE [LARGE SCALE GENOMIC DNA]</scope>
    <source>
        <strain evidence="1 2">F117</strain>
    </source>
</reference>
<accession>A0ABU3D3C3</accession>
<dbReference type="Gene3D" id="1.20.1440.30">
    <property type="entry name" value="Biosynthetic Protein domain"/>
    <property type="match status" value="1"/>
</dbReference>
<dbReference type="Gene3D" id="3.40.1660.10">
    <property type="entry name" value="EreA-like (biosynthetic domain)"/>
    <property type="match status" value="1"/>
</dbReference>
<evidence type="ECO:0000313" key="1">
    <source>
        <dbReference type="EMBL" id="MDT0676030.1"/>
    </source>
</evidence>
<dbReference type="PANTHER" id="PTHR31299">
    <property type="entry name" value="ESTERASE, PUTATIVE (AFU_ORTHOLOGUE AFUA_1G05850)-RELATED"/>
    <property type="match status" value="1"/>
</dbReference>
<dbReference type="InterPro" id="IPR014622">
    <property type="entry name" value="UCP036794_erythomycin"/>
</dbReference>
<keyword evidence="2" id="KW-1185">Reference proteome</keyword>
<dbReference type="Gene3D" id="3.30.1870.10">
    <property type="entry name" value="EreA-like, domain 2"/>
    <property type="match status" value="1"/>
</dbReference>
<protein>
    <submittedName>
        <fullName evidence="1">Erythromycin esterase family protein</fullName>
    </submittedName>
</protein>
<proteinExistence type="predicted"/>
<dbReference type="Proteomes" id="UP001262582">
    <property type="component" value="Unassembled WGS sequence"/>
</dbReference>
<dbReference type="CDD" id="cd14728">
    <property type="entry name" value="Ere-like"/>
    <property type="match status" value="1"/>
</dbReference>
<organism evidence="1 2">
    <name type="scientific">Autumnicola musiva</name>
    <dbReference type="NCBI Taxonomy" id="3075589"/>
    <lineage>
        <taxon>Bacteria</taxon>
        <taxon>Pseudomonadati</taxon>
        <taxon>Bacteroidota</taxon>
        <taxon>Flavobacteriia</taxon>
        <taxon>Flavobacteriales</taxon>
        <taxon>Flavobacteriaceae</taxon>
        <taxon>Autumnicola</taxon>
    </lineage>
</organism>
<dbReference type="EMBL" id="JAVRHK010000003">
    <property type="protein sequence ID" value="MDT0676030.1"/>
    <property type="molecule type" value="Genomic_DNA"/>
</dbReference>
<dbReference type="SUPFAM" id="SSF159501">
    <property type="entry name" value="EreA/ChaN-like"/>
    <property type="match status" value="1"/>
</dbReference>
<dbReference type="InterPro" id="IPR052036">
    <property type="entry name" value="Hydrolase/PRTase-associated"/>
</dbReference>
<dbReference type="PIRSF" id="PIRSF036794">
    <property type="entry name" value="UCP_erythr_ester"/>
    <property type="match status" value="1"/>
</dbReference>